<keyword evidence="1" id="KW-0472">Membrane</keyword>
<proteinExistence type="predicted"/>
<protein>
    <submittedName>
        <fullName evidence="2">Uncharacterized protein</fullName>
    </submittedName>
</protein>
<dbReference type="Proteomes" id="UP001596445">
    <property type="component" value="Unassembled WGS sequence"/>
</dbReference>
<evidence type="ECO:0000313" key="2">
    <source>
        <dbReference type="EMBL" id="MFC7058239.1"/>
    </source>
</evidence>
<comment type="caution">
    <text evidence="2">The sequence shown here is derived from an EMBL/GenBank/DDBJ whole genome shotgun (WGS) entry which is preliminary data.</text>
</comment>
<keyword evidence="1" id="KW-1133">Transmembrane helix</keyword>
<reference evidence="2 3" key="1">
    <citation type="journal article" date="2019" name="Int. J. Syst. Evol. Microbiol.">
        <title>The Global Catalogue of Microorganisms (GCM) 10K type strain sequencing project: providing services to taxonomists for standard genome sequencing and annotation.</title>
        <authorList>
            <consortium name="The Broad Institute Genomics Platform"/>
            <consortium name="The Broad Institute Genome Sequencing Center for Infectious Disease"/>
            <person name="Wu L."/>
            <person name="Ma J."/>
        </authorList>
    </citation>
    <scope>NUCLEOTIDE SEQUENCE [LARGE SCALE GENOMIC DNA]</scope>
    <source>
        <strain evidence="2 3">JCM 30072</strain>
    </source>
</reference>
<feature type="transmembrane region" description="Helical" evidence="1">
    <location>
        <begin position="17"/>
        <end position="35"/>
    </location>
</feature>
<organism evidence="2 3">
    <name type="scientific">Halovenus salina</name>
    <dbReference type="NCBI Taxonomy" id="1510225"/>
    <lineage>
        <taxon>Archaea</taxon>
        <taxon>Methanobacteriati</taxon>
        <taxon>Methanobacteriota</taxon>
        <taxon>Stenosarchaea group</taxon>
        <taxon>Halobacteria</taxon>
        <taxon>Halobacteriales</taxon>
        <taxon>Haloarculaceae</taxon>
        <taxon>Halovenus</taxon>
    </lineage>
</organism>
<feature type="transmembrane region" description="Helical" evidence="1">
    <location>
        <begin position="41"/>
        <end position="58"/>
    </location>
</feature>
<keyword evidence="3" id="KW-1185">Reference proteome</keyword>
<keyword evidence="1" id="KW-0812">Transmembrane</keyword>
<evidence type="ECO:0000313" key="3">
    <source>
        <dbReference type="Proteomes" id="UP001596445"/>
    </source>
</evidence>
<dbReference type="GeneID" id="76630213"/>
<name>A0ABD5W3P7_9EURY</name>
<gene>
    <name evidence="2" type="ORF">ACFQQG_08685</name>
</gene>
<dbReference type="AlphaFoldDB" id="A0ABD5W3P7"/>
<accession>A0ABD5W3P7</accession>
<sequence length="59" mass="5920">MDSQTATARTVPESMRLAGLAVGSLCVVLAAYHAGTSGEPWPLALATLGLGGFLAATMD</sequence>
<dbReference type="RefSeq" id="WP_267164045.1">
    <property type="nucleotide sequence ID" value="NZ_CP112972.1"/>
</dbReference>
<evidence type="ECO:0000256" key="1">
    <source>
        <dbReference type="SAM" id="Phobius"/>
    </source>
</evidence>
<dbReference type="EMBL" id="JBHSZI010000001">
    <property type="protein sequence ID" value="MFC7058239.1"/>
    <property type="molecule type" value="Genomic_DNA"/>
</dbReference>